<evidence type="ECO:0000313" key="2">
    <source>
        <dbReference type="EMBL" id="KJY02498.1"/>
    </source>
</evidence>
<evidence type="ECO:0000313" key="3">
    <source>
        <dbReference type="Proteomes" id="UP000033647"/>
    </source>
</evidence>
<keyword evidence="3" id="KW-1185">Reference proteome</keyword>
<dbReference type="InterPro" id="IPR038883">
    <property type="entry name" value="AN11006-like"/>
</dbReference>
<dbReference type="PANTHER" id="PTHR42085:SF1">
    <property type="entry name" value="F-BOX DOMAIN-CONTAINING PROTEIN"/>
    <property type="match status" value="1"/>
</dbReference>
<feature type="compositionally biased region" description="Basic and acidic residues" evidence="1">
    <location>
        <begin position="17"/>
        <end position="27"/>
    </location>
</feature>
<organism evidence="2 3">
    <name type="scientific">Zymoseptoria brevis</name>
    <dbReference type="NCBI Taxonomy" id="1047168"/>
    <lineage>
        <taxon>Eukaryota</taxon>
        <taxon>Fungi</taxon>
        <taxon>Dikarya</taxon>
        <taxon>Ascomycota</taxon>
        <taxon>Pezizomycotina</taxon>
        <taxon>Dothideomycetes</taxon>
        <taxon>Dothideomycetidae</taxon>
        <taxon>Mycosphaerellales</taxon>
        <taxon>Mycosphaerellaceae</taxon>
        <taxon>Zymoseptoria</taxon>
    </lineage>
</organism>
<reference evidence="2 3" key="1">
    <citation type="submission" date="2015-03" db="EMBL/GenBank/DDBJ databases">
        <title>RNA-seq based gene annotation and comparative genomics of four Zymoseptoria species reveal species-specific pathogenicity related genes and transposable element activity.</title>
        <authorList>
            <person name="Grandaubert J."/>
            <person name="Bhattacharyya A."/>
            <person name="Stukenbrock E.H."/>
        </authorList>
    </citation>
    <scope>NUCLEOTIDE SEQUENCE [LARGE SCALE GENOMIC DNA]</scope>
    <source>
        <strain evidence="2 3">Zb18110</strain>
    </source>
</reference>
<comment type="caution">
    <text evidence="2">The sequence shown here is derived from an EMBL/GenBank/DDBJ whole genome shotgun (WGS) entry which is preliminary data.</text>
</comment>
<feature type="region of interest" description="Disordered" evidence="1">
    <location>
        <begin position="1"/>
        <end position="31"/>
    </location>
</feature>
<dbReference type="PANTHER" id="PTHR42085">
    <property type="entry name" value="F-BOX DOMAIN-CONTAINING PROTEIN"/>
    <property type="match status" value="1"/>
</dbReference>
<name>A0A0F4GZQ3_9PEZI</name>
<proteinExistence type="predicted"/>
<accession>A0A0F4GZQ3</accession>
<dbReference type="EMBL" id="LAFY01000045">
    <property type="protein sequence ID" value="KJY02498.1"/>
    <property type="molecule type" value="Genomic_DNA"/>
</dbReference>
<gene>
    <name evidence="2" type="ORF">TI39_contig48g00008</name>
</gene>
<dbReference type="Proteomes" id="UP000033647">
    <property type="component" value="Unassembled WGS sequence"/>
</dbReference>
<feature type="region of interest" description="Disordered" evidence="1">
    <location>
        <begin position="52"/>
        <end position="79"/>
    </location>
</feature>
<sequence>MAAKITANRREHRRNAAMHERPTKDTSFEDEEEEVFTIARLESKPDFKILLTKRPQAPELATKPPANEEEAPETQPKPQASLLSIAAELRNRIYQDVLLTDETTKVTPALHEHALVSTCRQIRTEARRMWFIENRFLIVVTDCDAQLAERWFRLVMCVHLPSPVDVCMRMRWLGKPHWANLMRWCKTTYDNRRPPLFDDLKMTKNTLVAVAVTAVRLVWSGRFQSWPVCRRALEALRGLAGILDEDWLVDH</sequence>
<dbReference type="AlphaFoldDB" id="A0A0F4GZQ3"/>
<evidence type="ECO:0000256" key="1">
    <source>
        <dbReference type="SAM" id="MobiDB-lite"/>
    </source>
</evidence>
<protein>
    <submittedName>
        <fullName evidence="2">Uncharacterized protein</fullName>
    </submittedName>
</protein>
<dbReference type="OrthoDB" id="3643493at2759"/>